<dbReference type="EMBL" id="VSWC01000054">
    <property type="protein sequence ID" value="KAA1099757.1"/>
    <property type="molecule type" value="Genomic_DNA"/>
</dbReference>
<evidence type="ECO:0000313" key="2">
    <source>
        <dbReference type="EMBL" id="KAA1095421.1"/>
    </source>
</evidence>
<feature type="region of interest" description="Disordered" evidence="1">
    <location>
        <begin position="68"/>
        <end position="90"/>
    </location>
</feature>
<dbReference type="Proteomes" id="UP000324748">
    <property type="component" value="Unassembled WGS sequence"/>
</dbReference>
<evidence type="ECO:0000313" key="4">
    <source>
        <dbReference type="Proteomes" id="UP000324748"/>
    </source>
</evidence>
<accession>A0A5B0PDS6</accession>
<proteinExistence type="predicted"/>
<gene>
    <name evidence="3" type="ORF">PGT21_019565</name>
    <name evidence="2" type="ORF">PGTUg99_030460</name>
</gene>
<dbReference type="Proteomes" id="UP000325313">
    <property type="component" value="Unassembled WGS sequence"/>
</dbReference>
<reference evidence="4 5" key="1">
    <citation type="submission" date="2019-05" db="EMBL/GenBank/DDBJ databases">
        <title>Emergence of the Ug99 lineage of the wheat stem rust pathogen through somatic hybridization.</title>
        <authorList>
            <person name="Li F."/>
            <person name="Upadhyaya N.M."/>
            <person name="Sperschneider J."/>
            <person name="Matny O."/>
            <person name="Nguyen-Phuc H."/>
            <person name="Mago R."/>
            <person name="Raley C."/>
            <person name="Miller M.E."/>
            <person name="Silverstein K.A.T."/>
            <person name="Henningsen E."/>
            <person name="Hirsch C.D."/>
            <person name="Visser B."/>
            <person name="Pretorius Z.A."/>
            <person name="Steffenson B.J."/>
            <person name="Schwessinger B."/>
            <person name="Dodds P.N."/>
            <person name="Figueroa M."/>
        </authorList>
    </citation>
    <scope>NUCLEOTIDE SEQUENCE [LARGE SCALE GENOMIC DNA]</scope>
    <source>
        <strain evidence="3">21-0</strain>
        <strain evidence="2 5">Ug99</strain>
    </source>
</reference>
<protein>
    <submittedName>
        <fullName evidence="3">Uncharacterized protein</fullName>
    </submittedName>
</protein>
<dbReference type="AlphaFoldDB" id="A0A5B0PDS6"/>
<dbReference type="EMBL" id="VDEP01000372">
    <property type="protein sequence ID" value="KAA1095421.1"/>
    <property type="molecule type" value="Genomic_DNA"/>
</dbReference>
<evidence type="ECO:0000256" key="1">
    <source>
        <dbReference type="SAM" id="MobiDB-lite"/>
    </source>
</evidence>
<sequence length="106" mass="11946">MRHNKRYPVRSNSPNTTFFFSQKGEENERPLVQLVYNAKTSSTSSAAFSPPLFRCEVLTSSGLPPFPVYPNSSKRHSVDDPSIRARSDHEGSKIFGEDKLRIVTCL</sequence>
<organism evidence="3 4">
    <name type="scientific">Puccinia graminis f. sp. tritici</name>
    <dbReference type="NCBI Taxonomy" id="56615"/>
    <lineage>
        <taxon>Eukaryota</taxon>
        <taxon>Fungi</taxon>
        <taxon>Dikarya</taxon>
        <taxon>Basidiomycota</taxon>
        <taxon>Pucciniomycotina</taxon>
        <taxon>Pucciniomycetes</taxon>
        <taxon>Pucciniales</taxon>
        <taxon>Pucciniaceae</taxon>
        <taxon>Puccinia</taxon>
    </lineage>
</organism>
<comment type="caution">
    <text evidence="3">The sequence shown here is derived from an EMBL/GenBank/DDBJ whole genome shotgun (WGS) entry which is preliminary data.</text>
</comment>
<evidence type="ECO:0000313" key="3">
    <source>
        <dbReference type="EMBL" id="KAA1099757.1"/>
    </source>
</evidence>
<name>A0A5B0PDS6_PUCGR</name>
<feature type="compositionally biased region" description="Basic and acidic residues" evidence="1">
    <location>
        <begin position="76"/>
        <end position="90"/>
    </location>
</feature>
<evidence type="ECO:0000313" key="5">
    <source>
        <dbReference type="Proteomes" id="UP000325313"/>
    </source>
</evidence>
<keyword evidence="4" id="KW-1185">Reference proteome</keyword>